<dbReference type="CDD" id="cd03794">
    <property type="entry name" value="GT4_WbuB-like"/>
    <property type="match status" value="1"/>
</dbReference>
<evidence type="ECO:0000259" key="2">
    <source>
        <dbReference type="Pfam" id="PF13579"/>
    </source>
</evidence>
<evidence type="ECO:0000256" key="1">
    <source>
        <dbReference type="SAM" id="Phobius"/>
    </source>
</evidence>
<dbReference type="EMBL" id="CP035733">
    <property type="protein sequence ID" value="QGY81311.1"/>
    <property type="molecule type" value="Genomic_DNA"/>
</dbReference>
<dbReference type="InterPro" id="IPR028098">
    <property type="entry name" value="Glyco_trans_4-like_N"/>
</dbReference>
<dbReference type="PANTHER" id="PTHR45947">
    <property type="entry name" value="SULFOQUINOVOSYL TRANSFERASE SQD2"/>
    <property type="match status" value="1"/>
</dbReference>
<name>A0A6I6LA90_9SPHN</name>
<accession>A0A6I6LA90</accession>
<evidence type="ECO:0000313" key="3">
    <source>
        <dbReference type="EMBL" id="QGY81311.1"/>
    </source>
</evidence>
<keyword evidence="1" id="KW-0812">Transmembrane</keyword>
<dbReference type="PANTHER" id="PTHR45947:SF3">
    <property type="entry name" value="SULFOQUINOVOSYL TRANSFERASE SQD2"/>
    <property type="match status" value="1"/>
</dbReference>
<reference evidence="4" key="1">
    <citation type="submission" date="2019-01" db="EMBL/GenBank/DDBJ databases">
        <title>Sphingorhabdus lacus sp.nov., isolated from an oligotrophic freshwater lake.</title>
        <authorList>
            <person name="Park M."/>
        </authorList>
    </citation>
    <scope>NUCLEOTIDE SEQUENCE [LARGE SCALE GENOMIC DNA]</scope>
    <source>
        <strain evidence="4">IMCC1753</strain>
    </source>
</reference>
<dbReference type="Pfam" id="PF13579">
    <property type="entry name" value="Glyco_trans_4_4"/>
    <property type="match status" value="1"/>
</dbReference>
<evidence type="ECO:0000313" key="4">
    <source>
        <dbReference type="Proteomes" id="UP000428803"/>
    </source>
</evidence>
<dbReference type="Proteomes" id="UP000428803">
    <property type="component" value="Chromosome"/>
</dbReference>
<feature type="transmembrane region" description="Helical" evidence="1">
    <location>
        <begin position="81"/>
        <end position="101"/>
    </location>
</feature>
<proteinExistence type="predicted"/>
<dbReference type="GO" id="GO:0016758">
    <property type="term" value="F:hexosyltransferase activity"/>
    <property type="evidence" value="ECO:0007669"/>
    <property type="project" value="TreeGrafter"/>
</dbReference>
<dbReference type="KEGG" id="slaa:EUU25_12205"/>
<protein>
    <submittedName>
        <fullName evidence="3">Glycosyltransferase WbuB</fullName>
    </submittedName>
</protein>
<sequence length="410" mass="45922">MHILFLTDNFPPEMNAPASRTFEHCREWVTAGHKVTVITCAPNFPKGKLFSGYRNRIWQSEEIAGIHTIRVWSFISANEGFALRIADYLSFMFSAIIAAFFVRRFDVVIGTSPQFFTVVAAWITALIRRKPWVFELRDIWPESIRAVGAMKSSKILDLFEKLELFLYRKADHIVVVTESFRKTLTQRGIDTAKISVVTNGADLSLYEPVAKDQSILQALNLQDKFVVGYIGTHGMAHALETVLEAASIASKSPAGKQIVFLLLGDGARKRHLVEQARLMQLQNVIFLDSVAKDEVAKYWSILDAAVIHLRNVHLFETVIPSKMFEAMAMGIPILLGLRGEAADIIRISGAGICFEPENAQSLAQATLNLVARPDNVSNISEAGRRSAKLFDRKVLADRMLTILQTKIYQK</sequence>
<gene>
    <name evidence="3" type="ORF">EUU25_12205</name>
</gene>
<dbReference type="Gene3D" id="3.40.50.2000">
    <property type="entry name" value="Glycogen Phosphorylase B"/>
    <property type="match status" value="2"/>
</dbReference>
<dbReference type="InterPro" id="IPR050194">
    <property type="entry name" value="Glycosyltransferase_grp1"/>
</dbReference>
<dbReference type="RefSeq" id="WP_158901364.1">
    <property type="nucleotide sequence ID" value="NZ_CP035733.1"/>
</dbReference>
<keyword evidence="4" id="KW-1185">Reference proteome</keyword>
<keyword evidence="1" id="KW-0472">Membrane</keyword>
<keyword evidence="3" id="KW-0808">Transferase</keyword>
<feature type="domain" description="Glycosyltransferase subfamily 4-like N-terminal" evidence="2">
    <location>
        <begin position="19"/>
        <end position="200"/>
    </location>
</feature>
<dbReference type="AlphaFoldDB" id="A0A6I6LA90"/>
<keyword evidence="1" id="KW-1133">Transmembrane helix</keyword>
<dbReference type="OrthoDB" id="9783380at2"/>
<feature type="transmembrane region" description="Helical" evidence="1">
    <location>
        <begin position="107"/>
        <end position="127"/>
    </location>
</feature>
<dbReference type="SUPFAM" id="SSF53756">
    <property type="entry name" value="UDP-Glycosyltransferase/glycogen phosphorylase"/>
    <property type="match status" value="1"/>
</dbReference>
<organism evidence="3 4">
    <name type="scientific">Sphingorhabdus lacus</name>
    <dbReference type="NCBI Taxonomy" id="392610"/>
    <lineage>
        <taxon>Bacteria</taxon>
        <taxon>Pseudomonadati</taxon>
        <taxon>Pseudomonadota</taxon>
        <taxon>Alphaproteobacteria</taxon>
        <taxon>Sphingomonadales</taxon>
        <taxon>Sphingomonadaceae</taxon>
        <taxon>Sphingorhabdus</taxon>
    </lineage>
</organism>
<dbReference type="Pfam" id="PF13692">
    <property type="entry name" value="Glyco_trans_1_4"/>
    <property type="match status" value="1"/>
</dbReference>